<gene>
    <name evidence="2" type="ORF">AOZ06_30645</name>
</gene>
<protein>
    <recommendedName>
        <fullName evidence="1">Alcohol dehydrogenase-like N-terminal domain-containing protein</fullName>
    </recommendedName>
</protein>
<dbReference type="Pfam" id="PF08240">
    <property type="entry name" value="ADH_N"/>
    <property type="match status" value="1"/>
</dbReference>
<dbReference type="EMBL" id="CP012752">
    <property type="protein sequence ID" value="ALG10676.1"/>
    <property type="molecule type" value="Genomic_DNA"/>
</dbReference>
<dbReference type="InterPro" id="IPR011032">
    <property type="entry name" value="GroES-like_sf"/>
</dbReference>
<dbReference type="InterPro" id="IPR013154">
    <property type="entry name" value="ADH-like_N"/>
</dbReference>
<keyword evidence="3" id="KW-1185">Reference proteome</keyword>
<reference evidence="2 3" key="1">
    <citation type="submission" date="2015-07" db="EMBL/GenBank/DDBJ databases">
        <title>Genome sequencing of Kibdelosporangium phytohabitans.</title>
        <authorList>
            <person name="Qin S."/>
            <person name="Xing K."/>
        </authorList>
    </citation>
    <scope>NUCLEOTIDE SEQUENCE [LARGE SCALE GENOMIC DNA]</scope>
    <source>
        <strain evidence="2 3">KLBMP1111</strain>
    </source>
</reference>
<evidence type="ECO:0000313" key="3">
    <source>
        <dbReference type="Proteomes" id="UP000063699"/>
    </source>
</evidence>
<dbReference type="SUPFAM" id="SSF50129">
    <property type="entry name" value="GroES-like"/>
    <property type="match status" value="1"/>
</dbReference>
<dbReference type="RefSeq" id="WP_054292579.1">
    <property type="nucleotide sequence ID" value="NZ_CP012752.1"/>
</dbReference>
<proteinExistence type="predicted"/>
<organism evidence="2 3">
    <name type="scientific">Kibdelosporangium phytohabitans</name>
    <dbReference type="NCBI Taxonomy" id="860235"/>
    <lineage>
        <taxon>Bacteria</taxon>
        <taxon>Bacillati</taxon>
        <taxon>Actinomycetota</taxon>
        <taxon>Actinomycetes</taxon>
        <taxon>Pseudonocardiales</taxon>
        <taxon>Pseudonocardiaceae</taxon>
        <taxon>Kibdelosporangium</taxon>
    </lineage>
</organism>
<dbReference type="AlphaFoldDB" id="A0A0N9I833"/>
<dbReference type="Proteomes" id="UP000063699">
    <property type="component" value="Chromosome"/>
</dbReference>
<dbReference type="Gene3D" id="3.90.180.10">
    <property type="entry name" value="Medium-chain alcohol dehydrogenases, catalytic domain"/>
    <property type="match status" value="1"/>
</dbReference>
<dbReference type="KEGG" id="kphy:AOZ06_30645"/>
<sequence length="67" mass="6770">MQALVFTAAGRVELLDVADPQPGPGETAVTVHASGICGSELHGFRSVGMRVPPLVMGHEIAGTTTAG</sequence>
<feature type="domain" description="Alcohol dehydrogenase-like N-terminal" evidence="1">
    <location>
        <begin position="23"/>
        <end position="63"/>
    </location>
</feature>
<evidence type="ECO:0000259" key="1">
    <source>
        <dbReference type="Pfam" id="PF08240"/>
    </source>
</evidence>
<dbReference type="STRING" id="860235.AOZ06_30645"/>
<accession>A0A0N9I833</accession>
<evidence type="ECO:0000313" key="2">
    <source>
        <dbReference type="EMBL" id="ALG10676.1"/>
    </source>
</evidence>
<name>A0A0N9I833_9PSEU</name>